<evidence type="ECO:0000313" key="10">
    <source>
        <dbReference type="EMBL" id="KAL0072678.1"/>
    </source>
</evidence>
<feature type="transmembrane region" description="Helical" evidence="9">
    <location>
        <begin position="128"/>
        <end position="149"/>
    </location>
</feature>
<dbReference type="SMART" id="SM00730">
    <property type="entry name" value="PSN"/>
    <property type="match status" value="1"/>
</dbReference>
<organism evidence="10 11">
    <name type="scientific">Marasmius tenuissimus</name>
    <dbReference type="NCBI Taxonomy" id="585030"/>
    <lineage>
        <taxon>Eukaryota</taxon>
        <taxon>Fungi</taxon>
        <taxon>Dikarya</taxon>
        <taxon>Basidiomycota</taxon>
        <taxon>Agaricomycotina</taxon>
        <taxon>Agaricomycetes</taxon>
        <taxon>Agaricomycetidae</taxon>
        <taxon>Agaricales</taxon>
        <taxon>Marasmiineae</taxon>
        <taxon>Marasmiaceae</taxon>
        <taxon>Marasmius</taxon>
    </lineage>
</organism>
<feature type="region of interest" description="Disordered" evidence="8">
    <location>
        <begin position="52"/>
        <end position="85"/>
    </location>
</feature>
<protein>
    <recommendedName>
        <fullName evidence="12">Peptidase A22B, signal peptide peptidase</fullName>
    </recommendedName>
</protein>
<feature type="transmembrane region" description="Helical" evidence="9">
    <location>
        <begin position="250"/>
        <end position="269"/>
    </location>
</feature>
<feature type="transmembrane region" description="Helical" evidence="9">
    <location>
        <begin position="301"/>
        <end position="322"/>
    </location>
</feature>
<dbReference type="EMBL" id="JBBXMP010000001">
    <property type="protein sequence ID" value="KAL0072678.1"/>
    <property type="molecule type" value="Genomic_DNA"/>
</dbReference>
<feature type="transmembrane region" description="Helical" evidence="9">
    <location>
        <begin position="334"/>
        <end position="357"/>
    </location>
</feature>
<evidence type="ECO:0000256" key="5">
    <source>
        <dbReference type="ARBA" id="ARBA00022824"/>
    </source>
</evidence>
<feature type="compositionally biased region" description="Basic and acidic residues" evidence="8">
    <location>
        <begin position="65"/>
        <end position="74"/>
    </location>
</feature>
<comment type="caution">
    <text evidence="10">The sequence shown here is derived from an EMBL/GenBank/DDBJ whole genome shotgun (WGS) entry which is preliminary data.</text>
</comment>
<comment type="subcellular location">
    <subcellularLocation>
        <location evidence="1">Endoplasmic reticulum membrane</location>
        <topology evidence="1">Multi-pass membrane protein</topology>
    </subcellularLocation>
</comment>
<feature type="transmembrane region" description="Helical" evidence="9">
    <location>
        <begin position="363"/>
        <end position="383"/>
    </location>
</feature>
<keyword evidence="4" id="KW-0378">Hydrolase</keyword>
<proteinExistence type="inferred from homology"/>
<dbReference type="PANTHER" id="PTHR12174">
    <property type="entry name" value="SIGNAL PEPTIDE PEPTIDASE"/>
    <property type="match status" value="1"/>
</dbReference>
<dbReference type="Pfam" id="PF04258">
    <property type="entry name" value="Peptidase_A22B"/>
    <property type="match status" value="1"/>
</dbReference>
<evidence type="ECO:0000256" key="3">
    <source>
        <dbReference type="ARBA" id="ARBA00022692"/>
    </source>
</evidence>
<evidence type="ECO:0000256" key="7">
    <source>
        <dbReference type="ARBA" id="ARBA00023136"/>
    </source>
</evidence>
<keyword evidence="7 9" id="KW-0472">Membrane</keyword>
<accession>A0ABR3AI48</accession>
<dbReference type="PANTHER" id="PTHR12174:SF23">
    <property type="entry name" value="MINOR HISTOCOMPATIBILITY ANTIGEN H13"/>
    <property type="match status" value="1"/>
</dbReference>
<evidence type="ECO:0000313" key="11">
    <source>
        <dbReference type="Proteomes" id="UP001437256"/>
    </source>
</evidence>
<gene>
    <name evidence="10" type="ORF">AAF712_000441</name>
</gene>
<feature type="transmembrane region" description="Helical" evidence="9">
    <location>
        <begin position="96"/>
        <end position="116"/>
    </location>
</feature>
<evidence type="ECO:0000256" key="8">
    <source>
        <dbReference type="SAM" id="MobiDB-lite"/>
    </source>
</evidence>
<evidence type="ECO:0000256" key="6">
    <source>
        <dbReference type="ARBA" id="ARBA00022989"/>
    </source>
</evidence>
<keyword evidence="11" id="KW-1185">Reference proteome</keyword>
<keyword evidence="3 9" id="KW-0812">Transmembrane</keyword>
<keyword evidence="6 9" id="KW-1133">Transmembrane helix</keyword>
<evidence type="ECO:0000256" key="9">
    <source>
        <dbReference type="SAM" id="Phobius"/>
    </source>
</evidence>
<comment type="similarity">
    <text evidence="2">Belongs to the peptidase A22B family.</text>
</comment>
<evidence type="ECO:0000256" key="4">
    <source>
        <dbReference type="ARBA" id="ARBA00022801"/>
    </source>
</evidence>
<dbReference type="InterPro" id="IPR007369">
    <property type="entry name" value="Peptidase_A22B_SPP"/>
</dbReference>
<feature type="transmembrane region" description="Helical" evidence="9">
    <location>
        <begin position="28"/>
        <end position="50"/>
    </location>
</feature>
<evidence type="ECO:0000256" key="1">
    <source>
        <dbReference type="ARBA" id="ARBA00004477"/>
    </source>
</evidence>
<sequence length="393" mass="43729">MAAPPSFSIPKVDVKALLPDNGTDWDLLSSYTGLLSLACISIYCGAYGSLGSESKKKGDKKSKQKEKEKDGKESENEESESDGEEDIELVSLEDAWWFPIIGSVVLFGLFLVIKYFGKEWINWFLGWYFSFAGVGSVSRSAIALTKFVIGKDRWKQFERFQFKLTKGKAGRAKEAVGGKKEKKQRSGDRPDETLVSFSWRTPSTFILVLSTIPSLLYKLSSGGRRSVLLTDVLAMSFSHNALSLIKLDSFATGCALLTGLFFYDIWWVFGTRVMVEVATGLDVPIKLLWPKSLEFVSTKGYTMLGLGDIVIPGTFIALALRFDLRNGRKGKTPWFFYGTLIAYVLGLVTTMTVMHVWGHAQPALLYLSPGCIAGFVLTGVLRGELMEAWRWKS</sequence>
<evidence type="ECO:0000256" key="2">
    <source>
        <dbReference type="ARBA" id="ARBA00006859"/>
    </source>
</evidence>
<reference evidence="10 11" key="1">
    <citation type="submission" date="2024-05" db="EMBL/GenBank/DDBJ databases">
        <title>A draft genome resource for the thread blight pathogen Marasmius tenuissimus strain MS-2.</title>
        <authorList>
            <person name="Yulfo-Soto G.E."/>
            <person name="Baruah I.K."/>
            <person name="Amoako-Attah I."/>
            <person name="Bukari Y."/>
            <person name="Meinhardt L.W."/>
            <person name="Bailey B.A."/>
            <person name="Cohen S.P."/>
        </authorList>
    </citation>
    <scope>NUCLEOTIDE SEQUENCE [LARGE SCALE GENOMIC DNA]</scope>
    <source>
        <strain evidence="10 11">MS-2</strain>
    </source>
</reference>
<dbReference type="Proteomes" id="UP001437256">
    <property type="component" value="Unassembled WGS sequence"/>
</dbReference>
<evidence type="ECO:0008006" key="12">
    <source>
        <dbReference type="Google" id="ProtNLM"/>
    </source>
</evidence>
<dbReference type="InterPro" id="IPR006639">
    <property type="entry name" value="Preselin/SPP"/>
</dbReference>
<keyword evidence="5" id="KW-0256">Endoplasmic reticulum</keyword>
<feature type="compositionally biased region" description="Acidic residues" evidence="8">
    <location>
        <begin position="75"/>
        <end position="85"/>
    </location>
</feature>
<name>A0ABR3AI48_9AGAR</name>